<comment type="caution">
    <text evidence="1">The sequence shown here is derived from an EMBL/GenBank/DDBJ whole genome shotgun (WGS) entry which is preliminary data.</text>
</comment>
<evidence type="ECO:0000313" key="1">
    <source>
        <dbReference type="EMBL" id="KAJ7017487.1"/>
    </source>
</evidence>
<gene>
    <name evidence="1" type="ORF">C8F04DRAFT_1279308</name>
</gene>
<dbReference type="EMBL" id="JARJCM010000401">
    <property type="protein sequence ID" value="KAJ7017487.1"/>
    <property type="molecule type" value="Genomic_DNA"/>
</dbReference>
<dbReference type="Proteomes" id="UP001218188">
    <property type="component" value="Unassembled WGS sequence"/>
</dbReference>
<name>A0AAD6S227_9AGAR</name>
<sequence>MNLSHVITEFSFGPFFPDITQPLDNSFELTTERWGRILHSASERVDVRLVQLEVRLFANLEMDRWMVVDGGGTSCARVPLIFS</sequence>
<dbReference type="AlphaFoldDB" id="A0AAD6S227"/>
<accession>A0AAD6S227</accession>
<keyword evidence="2" id="KW-1185">Reference proteome</keyword>
<protein>
    <submittedName>
        <fullName evidence="1">Uncharacterized protein</fullName>
    </submittedName>
</protein>
<organism evidence="1 2">
    <name type="scientific">Mycena alexandri</name>
    <dbReference type="NCBI Taxonomy" id="1745969"/>
    <lineage>
        <taxon>Eukaryota</taxon>
        <taxon>Fungi</taxon>
        <taxon>Dikarya</taxon>
        <taxon>Basidiomycota</taxon>
        <taxon>Agaricomycotina</taxon>
        <taxon>Agaricomycetes</taxon>
        <taxon>Agaricomycetidae</taxon>
        <taxon>Agaricales</taxon>
        <taxon>Marasmiineae</taxon>
        <taxon>Mycenaceae</taxon>
        <taxon>Mycena</taxon>
    </lineage>
</organism>
<proteinExistence type="predicted"/>
<reference evidence="1" key="1">
    <citation type="submission" date="2023-03" db="EMBL/GenBank/DDBJ databases">
        <title>Massive genome expansion in bonnet fungi (Mycena s.s.) driven by repeated elements and novel gene families across ecological guilds.</title>
        <authorList>
            <consortium name="Lawrence Berkeley National Laboratory"/>
            <person name="Harder C.B."/>
            <person name="Miyauchi S."/>
            <person name="Viragh M."/>
            <person name="Kuo A."/>
            <person name="Thoen E."/>
            <person name="Andreopoulos B."/>
            <person name="Lu D."/>
            <person name="Skrede I."/>
            <person name="Drula E."/>
            <person name="Henrissat B."/>
            <person name="Morin E."/>
            <person name="Kohler A."/>
            <person name="Barry K."/>
            <person name="LaButti K."/>
            <person name="Morin E."/>
            <person name="Salamov A."/>
            <person name="Lipzen A."/>
            <person name="Mereny Z."/>
            <person name="Hegedus B."/>
            <person name="Baldrian P."/>
            <person name="Stursova M."/>
            <person name="Weitz H."/>
            <person name="Taylor A."/>
            <person name="Grigoriev I.V."/>
            <person name="Nagy L.G."/>
            <person name="Martin F."/>
            <person name="Kauserud H."/>
        </authorList>
    </citation>
    <scope>NUCLEOTIDE SEQUENCE</scope>
    <source>
        <strain evidence="1">CBHHK200</strain>
    </source>
</reference>
<evidence type="ECO:0000313" key="2">
    <source>
        <dbReference type="Proteomes" id="UP001218188"/>
    </source>
</evidence>